<evidence type="ECO:0000256" key="1">
    <source>
        <dbReference type="SAM" id="MobiDB-lite"/>
    </source>
</evidence>
<evidence type="ECO:0000313" key="4">
    <source>
        <dbReference type="Proteomes" id="UP000734854"/>
    </source>
</evidence>
<reference evidence="3 4" key="1">
    <citation type="submission" date="2020-08" db="EMBL/GenBank/DDBJ databases">
        <title>Plant Genome Project.</title>
        <authorList>
            <person name="Zhang R.-G."/>
        </authorList>
    </citation>
    <scope>NUCLEOTIDE SEQUENCE [LARGE SCALE GENOMIC DNA]</scope>
    <source>
        <tissue evidence="3">Rhizome</tissue>
    </source>
</reference>
<sequence>MHLLIVTTCLPFSCLFSTFTISSFDPKSRAPAMAVIVRAKRATAALGEDAKARLVAGYACSSTSSSGSEHEAALSSLVHAFFDCDSHDDRDSDSSSPLDETDDPVDDGSDHRDRSYLRAAAEVADRVRGWTNGDDPFRLRLLCDVSVSAEELAALRPLGAAYRRAVMARLREMGYNAGVCKVRWESSRNLAAGSYEYLDVVTEEDQRRYIVELSFAEEFEVARAEKGGYKEVIAALPEVVVARPEEFRQVVRVVGKAARRSLKAQGLHVPPWRKERYMVAKWLGPYRRTTNDTPLNARGPPVLDVGEAKCRAVGFAAAAAAATSVQGIEYAADRRQRIAVSELQDSNVAHSVWIL</sequence>
<gene>
    <name evidence="3" type="ORF">ZIOFF_051967</name>
</gene>
<evidence type="ECO:0000313" key="3">
    <source>
        <dbReference type="EMBL" id="KAG6490657.1"/>
    </source>
</evidence>
<organism evidence="3 4">
    <name type="scientific">Zingiber officinale</name>
    <name type="common">Ginger</name>
    <name type="synonym">Amomum zingiber</name>
    <dbReference type="NCBI Taxonomy" id="94328"/>
    <lineage>
        <taxon>Eukaryota</taxon>
        <taxon>Viridiplantae</taxon>
        <taxon>Streptophyta</taxon>
        <taxon>Embryophyta</taxon>
        <taxon>Tracheophyta</taxon>
        <taxon>Spermatophyta</taxon>
        <taxon>Magnoliopsida</taxon>
        <taxon>Liliopsida</taxon>
        <taxon>Zingiberales</taxon>
        <taxon>Zingiberaceae</taxon>
        <taxon>Zingiber</taxon>
    </lineage>
</organism>
<dbReference type="NCBIfam" id="TIGR01615">
    <property type="entry name" value="A_thal_3542"/>
    <property type="match status" value="1"/>
</dbReference>
<accession>A0A8J5FLD9</accession>
<feature type="region of interest" description="Disordered" evidence="1">
    <location>
        <begin position="88"/>
        <end position="112"/>
    </location>
</feature>
<comment type="caution">
    <text evidence="3">The sequence shown here is derived from an EMBL/GenBank/DDBJ whole genome shotgun (WGS) entry which is preliminary data.</text>
</comment>
<protein>
    <recommendedName>
        <fullName evidence="5">DUF506 family protein</fullName>
    </recommendedName>
</protein>
<dbReference type="PANTHER" id="PTHR31579">
    <property type="entry name" value="OS03G0796600 PROTEIN"/>
    <property type="match status" value="1"/>
</dbReference>
<keyword evidence="2" id="KW-0732">Signal</keyword>
<dbReference type="Pfam" id="PF04720">
    <property type="entry name" value="PDDEXK_6"/>
    <property type="match status" value="1"/>
</dbReference>
<dbReference type="PANTHER" id="PTHR31579:SF84">
    <property type="entry name" value="F21O3.6 PROTEIN"/>
    <property type="match status" value="1"/>
</dbReference>
<evidence type="ECO:0008006" key="5">
    <source>
        <dbReference type="Google" id="ProtNLM"/>
    </source>
</evidence>
<dbReference type="EMBL" id="JACMSC010000014">
    <property type="protein sequence ID" value="KAG6490657.1"/>
    <property type="molecule type" value="Genomic_DNA"/>
</dbReference>
<proteinExistence type="predicted"/>
<keyword evidence="4" id="KW-1185">Reference proteome</keyword>
<feature type="signal peptide" evidence="2">
    <location>
        <begin position="1"/>
        <end position="17"/>
    </location>
</feature>
<name>A0A8J5FLD9_ZINOF</name>
<evidence type="ECO:0000256" key="2">
    <source>
        <dbReference type="SAM" id="SignalP"/>
    </source>
</evidence>
<dbReference type="InterPro" id="IPR006502">
    <property type="entry name" value="PDDEXK-like"/>
</dbReference>
<dbReference type="AlphaFoldDB" id="A0A8J5FLD9"/>
<feature type="chain" id="PRO_5035255398" description="DUF506 family protein" evidence="2">
    <location>
        <begin position="18"/>
        <end position="355"/>
    </location>
</feature>
<dbReference type="Proteomes" id="UP000734854">
    <property type="component" value="Unassembled WGS sequence"/>
</dbReference>